<evidence type="ECO:0000256" key="1">
    <source>
        <dbReference type="ARBA" id="ARBA00002841"/>
    </source>
</evidence>
<evidence type="ECO:0000256" key="4">
    <source>
        <dbReference type="ARBA" id="ARBA00021889"/>
    </source>
</evidence>
<evidence type="ECO:0000313" key="10">
    <source>
        <dbReference type="EMBL" id="AVO44395.1"/>
    </source>
</evidence>
<dbReference type="NCBIfam" id="TIGR00975">
    <property type="entry name" value="3a0107s03"/>
    <property type="match status" value="1"/>
</dbReference>
<dbReference type="PIRSF" id="PIRSF002756">
    <property type="entry name" value="PstS"/>
    <property type="match status" value="1"/>
</dbReference>
<evidence type="ECO:0000256" key="8">
    <source>
        <dbReference type="SAM" id="SignalP"/>
    </source>
</evidence>
<proteinExistence type="inferred from homology"/>
<evidence type="ECO:0000256" key="6">
    <source>
        <dbReference type="ARBA" id="ARBA00022592"/>
    </source>
</evidence>
<keyword evidence="6 7" id="KW-0592">Phosphate transport</keyword>
<dbReference type="GO" id="GO:0035435">
    <property type="term" value="P:phosphate ion transmembrane transport"/>
    <property type="evidence" value="ECO:0007669"/>
    <property type="project" value="InterPro"/>
</dbReference>
<feature type="chain" id="PRO_5015603764" description="Phosphate-binding protein PstS" evidence="8">
    <location>
        <begin position="23"/>
        <end position="345"/>
    </location>
</feature>
<dbReference type="InterPro" id="IPR024370">
    <property type="entry name" value="PBP_domain"/>
</dbReference>
<dbReference type="Proteomes" id="UP000237889">
    <property type="component" value="Chromosome"/>
</dbReference>
<evidence type="ECO:0000256" key="3">
    <source>
        <dbReference type="ARBA" id="ARBA00011529"/>
    </source>
</evidence>
<comment type="similarity">
    <text evidence="2 7">Belongs to the PstS family.</text>
</comment>
<evidence type="ECO:0000256" key="7">
    <source>
        <dbReference type="PIRNR" id="PIRNR002756"/>
    </source>
</evidence>
<evidence type="ECO:0000313" key="11">
    <source>
        <dbReference type="Proteomes" id="UP000237889"/>
    </source>
</evidence>
<feature type="domain" description="PBP" evidence="9">
    <location>
        <begin position="18"/>
        <end position="308"/>
    </location>
</feature>
<keyword evidence="8" id="KW-0732">Signal</keyword>
<dbReference type="GO" id="GO:0042301">
    <property type="term" value="F:phosphate ion binding"/>
    <property type="evidence" value="ECO:0007669"/>
    <property type="project" value="InterPro"/>
</dbReference>
<organism evidence="10 11">
    <name type="scientific">Phreatobacter cathodiphilus</name>
    <dbReference type="NCBI Taxonomy" id="1868589"/>
    <lineage>
        <taxon>Bacteria</taxon>
        <taxon>Pseudomonadati</taxon>
        <taxon>Pseudomonadota</taxon>
        <taxon>Alphaproteobacteria</taxon>
        <taxon>Hyphomicrobiales</taxon>
        <taxon>Phreatobacteraceae</taxon>
        <taxon>Phreatobacter</taxon>
    </lineage>
</organism>
<evidence type="ECO:0000256" key="5">
    <source>
        <dbReference type="ARBA" id="ARBA00022448"/>
    </source>
</evidence>
<dbReference type="Pfam" id="PF12849">
    <property type="entry name" value="PBP_like_2"/>
    <property type="match status" value="1"/>
</dbReference>
<reference evidence="10 11" key="1">
    <citation type="submission" date="2018-03" db="EMBL/GenBank/DDBJ databases">
        <title>Genome sequencing of Phreatobacter sp.</title>
        <authorList>
            <person name="Kim S.-J."/>
            <person name="Heo J."/>
            <person name="Kwon S.-W."/>
        </authorList>
    </citation>
    <scope>NUCLEOTIDE SEQUENCE [LARGE SCALE GENOMIC DNA]</scope>
    <source>
        <strain evidence="10 11">S-12</strain>
    </source>
</reference>
<sequence>MVRTALALLVGLALVTPAPAAAQTFTGAGSTFAYQLLIRWSQAYQRSQRDGDYQPVGALFDYEPSGSEAGIQRLQQRAVDFGATEAPLSDEELHRYNAVQFPVVAGGIAMVTNIDGIGPGRLRLTSDTIAAIYAGRITRWSDPAIRADNPGLALPDTAIVPVRRADGSGTTAAFTTYLSKVNADWRGTIGSGQTVRWPVGVPARGNLGVATTVRTTPNAIGYVDLATARAMNLPPAAVRNAAGAFVTPDLASLRAAVQVAAAATDLRTVLVDPPGAGAYPLVATVFVAVPREAANTGRSRAMMAFFAWGVENGAADAEALGYVALPATAAGVVSDSLRRRAPAMR</sequence>
<dbReference type="KEGG" id="phr:C6569_04575"/>
<keyword evidence="11" id="KW-1185">Reference proteome</keyword>
<dbReference type="AlphaFoldDB" id="A0A2S0N8D6"/>
<comment type="function">
    <text evidence="1 7">Part of the ABC transporter complex PstSACB involved in phosphate import.</text>
</comment>
<comment type="subunit">
    <text evidence="3 7">The complex is composed of two ATP-binding proteins (PstB), two transmembrane proteins (PstC and PstA) and a solute-binding protein (PstS).</text>
</comment>
<dbReference type="EMBL" id="CP027668">
    <property type="protein sequence ID" value="AVO44395.1"/>
    <property type="molecule type" value="Genomic_DNA"/>
</dbReference>
<dbReference type="Gene3D" id="3.40.190.10">
    <property type="entry name" value="Periplasmic binding protein-like II"/>
    <property type="match status" value="2"/>
</dbReference>
<name>A0A2S0N8D6_9HYPH</name>
<dbReference type="PANTHER" id="PTHR42996">
    <property type="entry name" value="PHOSPHATE-BINDING PROTEIN PSTS"/>
    <property type="match status" value="1"/>
</dbReference>
<evidence type="ECO:0000259" key="9">
    <source>
        <dbReference type="Pfam" id="PF12849"/>
    </source>
</evidence>
<protein>
    <recommendedName>
        <fullName evidence="4 7">Phosphate-binding protein PstS</fullName>
    </recommendedName>
</protein>
<dbReference type="GO" id="GO:0043190">
    <property type="term" value="C:ATP-binding cassette (ABC) transporter complex"/>
    <property type="evidence" value="ECO:0007669"/>
    <property type="project" value="InterPro"/>
</dbReference>
<dbReference type="InterPro" id="IPR050962">
    <property type="entry name" value="Phosphate-bind_PstS"/>
</dbReference>
<accession>A0A2S0N8D6</accession>
<feature type="signal peptide" evidence="8">
    <location>
        <begin position="1"/>
        <end position="22"/>
    </location>
</feature>
<evidence type="ECO:0000256" key="2">
    <source>
        <dbReference type="ARBA" id="ARBA00008725"/>
    </source>
</evidence>
<dbReference type="OrthoDB" id="9801510at2"/>
<keyword evidence="5 7" id="KW-0813">Transport</keyword>
<dbReference type="InterPro" id="IPR005673">
    <property type="entry name" value="ABC_phos-bd_PstS"/>
</dbReference>
<dbReference type="CDD" id="cd13565">
    <property type="entry name" value="PBP2_PstS"/>
    <property type="match status" value="1"/>
</dbReference>
<dbReference type="PANTHER" id="PTHR42996:SF1">
    <property type="entry name" value="PHOSPHATE-BINDING PROTEIN PSTS"/>
    <property type="match status" value="1"/>
</dbReference>
<gene>
    <name evidence="10" type="primary">pstS</name>
    <name evidence="10" type="ORF">C6569_04575</name>
</gene>
<dbReference type="RefSeq" id="WP_106747725.1">
    <property type="nucleotide sequence ID" value="NZ_CP027668.1"/>
</dbReference>
<dbReference type="SUPFAM" id="SSF53850">
    <property type="entry name" value="Periplasmic binding protein-like II"/>
    <property type="match status" value="1"/>
</dbReference>